<dbReference type="EMBL" id="OMOD01000122">
    <property type="protein sequence ID" value="SPF40161.1"/>
    <property type="molecule type" value="Genomic_DNA"/>
</dbReference>
<dbReference type="InterPro" id="IPR052026">
    <property type="entry name" value="ExeA_AAA_ATPase_DNA-bind"/>
</dbReference>
<dbReference type="InterPro" id="IPR027417">
    <property type="entry name" value="P-loop_NTPase"/>
</dbReference>
<organism evidence="2 3">
    <name type="scientific">Candidatus Sulfotelmatobacter kueseliae</name>
    <dbReference type="NCBI Taxonomy" id="2042962"/>
    <lineage>
        <taxon>Bacteria</taxon>
        <taxon>Pseudomonadati</taxon>
        <taxon>Acidobacteriota</taxon>
        <taxon>Terriglobia</taxon>
        <taxon>Terriglobales</taxon>
        <taxon>Candidatus Korobacteraceae</taxon>
        <taxon>Candidatus Sulfotelmatobacter</taxon>
    </lineage>
</organism>
<proteinExistence type="predicted"/>
<dbReference type="SUPFAM" id="SSF52540">
    <property type="entry name" value="P-loop containing nucleoside triphosphate hydrolases"/>
    <property type="match status" value="1"/>
</dbReference>
<evidence type="ECO:0000313" key="2">
    <source>
        <dbReference type="EMBL" id="SPF40161.1"/>
    </source>
</evidence>
<sequence length="323" mass="36530">MYKGFYNLKRNPFEITPDPSFLFVTKKHNEALAALYYGVKRRKGFVVLTGEVGTGKTLLVRCLLQILTRANIAFAYVFNSRLTPMEFLQYVAADFGLATAGKTKSELLIGLAGYVISRSQKNRTTVLVVDEAHHLSADVLEEIRLLTNLESPQEKLLQILLIGQPELDEKLDCDNLRQLKQRIALRSQLSPLESDETAGYIYRRLQLAGSAQPDTIFPMDTVLEVHRHSRGFPRLINTLCENGLIWAYAKQSRAVTPDVIEEIAKEFRLNIVHRTSSEGKEHAAEVQQAAGSQLDRYAQLRQAQLERTDVATFVRTGKHEPYI</sequence>
<feature type="domain" description="AAA+ ATPase" evidence="1">
    <location>
        <begin position="42"/>
        <end position="177"/>
    </location>
</feature>
<dbReference type="SMART" id="SM00382">
    <property type="entry name" value="AAA"/>
    <property type="match status" value="1"/>
</dbReference>
<gene>
    <name evidence="2" type="ORF">SBA1_30012</name>
</gene>
<dbReference type="InterPro" id="IPR003593">
    <property type="entry name" value="AAA+_ATPase"/>
</dbReference>
<dbReference type="PANTHER" id="PTHR35894:SF1">
    <property type="entry name" value="PHOSPHORIBULOKINASE _ URIDINE KINASE FAMILY"/>
    <property type="match status" value="1"/>
</dbReference>
<evidence type="ECO:0000259" key="1">
    <source>
        <dbReference type="SMART" id="SM00382"/>
    </source>
</evidence>
<dbReference type="InterPro" id="IPR049945">
    <property type="entry name" value="AAA_22"/>
</dbReference>
<dbReference type="GO" id="GO:0016887">
    <property type="term" value="F:ATP hydrolysis activity"/>
    <property type="evidence" value="ECO:0007669"/>
    <property type="project" value="InterPro"/>
</dbReference>
<dbReference type="AlphaFoldDB" id="A0A2U3KKH9"/>
<evidence type="ECO:0000313" key="3">
    <source>
        <dbReference type="Proteomes" id="UP000238701"/>
    </source>
</evidence>
<dbReference type="PANTHER" id="PTHR35894">
    <property type="entry name" value="GENERAL SECRETION PATHWAY PROTEIN A-RELATED"/>
    <property type="match status" value="1"/>
</dbReference>
<dbReference type="Pfam" id="PF13401">
    <property type="entry name" value="AAA_22"/>
    <property type="match status" value="1"/>
</dbReference>
<protein>
    <submittedName>
        <fullName evidence="2">General secretion pathway protein-related protein</fullName>
    </submittedName>
</protein>
<name>A0A2U3KKH9_9BACT</name>
<dbReference type="CDD" id="cd00009">
    <property type="entry name" value="AAA"/>
    <property type="match status" value="1"/>
</dbReference>
<dbReference type="Proteomes" id="UP000238701">
    <property type="component" value="Unassembled WGS sequence"/>
</dbReference>
<dbReference type="OrthoDB" id="9815896at2"/>
<dbReference type="Gene3D" id="3.40.50.300">
    <property type="entry name" value="P-loop containing nucleotide triphosphate hydrolases"/>
    <property type="match status" value="1"/>
</dbReference>
<reference evidence="3" key="1">
    <citation type="submission" date="2018-02" db="EMBL/GenBank/DDBJ databases">
        <authorList>
            <person name="Hausmann B."/>
        </authorList>
    </citation>
    <scope>NUCLEOTIDE SEQUENCE [LARGE SCALE GENOMIC DNA]</scope>
    <source>
        <strain evidence="3">Peat soil MAG SbA1</strain>
    </source>
</reference>
<accession>A0A2U3KKH9</accession>